<proteinExistence type="inferred from homology"/>
<keyword evidence="6 10" id="KW-0548">Nucleotidyltransferase</keyword>
<dbReference type="InterPro" id="IPR001001">
    <property type="entry name" value="DNA_polIII_beta"/>
</dbReference>
<dbReference type="GO" id="GO:0009360">
    <property type="term" value="C:DNA polymerase III complex"/>
    <property type="evidence" value="ECO:0007669"/>
    <property type="project" value="InterPro"/>
</dbReference>
<dbReference type="HOGENOM" id="CLU_038149_4_0_0"/>
<dbReference type="OrthoDB" id="8421503at2"/>
<dbReference type="eggNOG" id="COG0592">
    <property type="taxonomic scope" value="Bacteria"/>
</dbReference>
<dbReference type="GO" id="GO:0005737">
    <property type="term" value="C:cytoplasm"/>
    <property type="evidence" value="ECO:0007669"/>
    <property type="project" value="UniProtKB-SubCell"/>
</dbReference>
<dbReference type="Pfam" id="PF00712">
    <property type="entry name" value="DNA_pol3_beta"/>
    <property type="match status" value="1"/>
</dbReference>
<evidence type="ECO:0000256" key="4">
    <source>
        <dbReference type="ARBA" id="ARBA00022490"/>
    </source>
</evidence>
<dbReference type="GO" id="GO:0008408">
    <property type="term" value="F:3'-5' exonuclease activity"/>
    <property type="evidence" value="ECO:0007669"/>
    <property type="project" value="InterPro"/>
</dbReference>
<evidence type="ECO:0000313" key="14">
    <source>
        <dbReference type="EMBL" id="BAI79513.1"/>
    </source>
</evidence>
<reference evidence="14 15" key="1">
    <citation type="journal article" date="2010" name="DNA Res.">
        <title>Bacterial lifestyle in a deep-sea hydrothermal vent chimney revealed by the genome sequence of the thermophilic bacterium Deferribacter desulfuricans SSM1.</title>
        <authorList>
            <person name="Takaki Y."/>
            <person name="Shimamura S."/>
            <person name="Nakagawa S."/>
            <person name="Fukuhara Y."/>
            <person name="Horikawa H."/>
            <person name="Ankai A."/>
            <person name="Harada T."/>
            <person name="Hosoyama A."/>
            <person name="Oguchi A."/>
            <person name="Fukui S."/>
            <person name="Fujita N."/>
            <person name="Takami H."/>
            <person name="Takai K."/>
        </authorList>
    </citation>
    <scope>NUCLEOTIDE SEQUENCE [LARGE SCALE GENOMIC DNA]</scope>
    <source>
        <strain evidence="15">DSM 14783 / JCM 11476 / NBRC 101012 / SSM1</strain>
    </source>
</reference>
<dbReference type="InterPro" id="IPR046938">
    <property type="entry name" value="DNA_clamp_sf"/>
</dbReference>
<dbReference type="SMART" id="SM00480">
    <property type="entry name" value="POL3Bc"/>
    <property type="match status" value="1"/>
</dbReference>
<comment type="subcellular location">
    <subcellularLocation>
        <location evidence="1 10">Cytoplasm</location>
    </subcellularLocation>
</comment>
<comment type="function">
    <text evidence="10">Confers DNA tethering and processivity to DNA polymerases and other proteins. Acts as a clamp, forming a ring around DNA (a reaction catalyzed by the clamp-loading complex) which diffuses in an ATP-independent manner freely and bidirectionally along dsDNA. Initially characterized for its ability to contact the catalytic subunit of DNA polymerase III (Pol III), a complex, multichain enzyme responsible for most of the replicative synthesis in bacteria; Pol III exhibits 3'-5' exonuclease proofreading activity. The beta chain is required for initiation of replication as well as for processivity of DNA replication.</text>
</comment>
<dbReference type="InterPro" id="IPR022635">
    <property type="entry name" value="DNA_polIII_beta_C"/>
</dbReference>
<dbReference type="SUPFAM" id="SSF55979">
    <property type="entry name" value="DNA clamp"/>
    <property type="match status" value="3"/>
</dbReference>
<evidence type="ECO:0000256" key="9">
    <source>
        <dbReference type="ARBA" id="ARBA00023125"/>
    </source>
</evidence>
<dbReference type="RefSeq" id="WP_013006761.1">
    <property type="nucleotide sequence ID" value="NC_013939.1"/>
</dbReference>
<dbReference type="Gene3D" id="3.10.150.10">
    <property type="entry name" value="DNA Polymerase III, subunit A, domain 2"/>
    <property type="match status" value="1"/>
</dbReference>
<keyword evidence="7 10" id="KW-0235">DNA replication</keyword>
<keyword evidence="4 10" id="KW-0963">Cytoplasm</keyword>
<dbReference type="InterPro" id="IPR022634">
    <property type="entry name" value="DNA_polIII_beta_N"/>
</dbReference>
<sequence>MKFKCIKNDLQELVQHANNFTTTKNINTVLQNLFIEAEGNTITIKSTNLQTAFTGKFETEIIESGTTTVPAKKLLEILKELPDGNIIDAEFTGSKLVIKSGKSIFTLSTISPEYFPTVSEIVPEYFIRLKSDVFKSMLEKVNFCISNDHSKVEYTGGHIKVFGNKIELSAADFQKIAIAESKFDEEFSDEFTINVPKKTVNELIKLLDYSEYVEIETDKKQALFKINNITIYTKLIEKYIQSLSKLFDIQPKITVSIHKESFLNSVKRVSTLTSDITHAAVFSFNTDKLDIYSLETEYGQGYESIEGITYEGEPIEIILNTKHVIEVMNHINTEYFTMKMIGRKNPVLFYPDEDWYKYLLTPISIERRI</sequence>
<evidence type="ECO:0000259" key="11">
    <source>
        <dbReference type="Pfam" id="PF00712"/>
    </source>
</evidence>
<dbReference type="Pfam" id="PF02768">
    <property type="entry name" value="DNA_pol3_beta_3"/>
    <property type="match status" value="1"/>
</dbReference>
<dbReference type="Pfam" id="PF02767">
    <property type="entry name" value="DNA_pol3_beta_2"/>
    <property type="match status" value="1"/>
</dbReference>
<dbReference type="GO" id="GO:0003677">
    <property type="term" value="F:DNA binding"/>
    <property type="evidence" value="ECO:0007669"/>
    <property type="project" value="UniProtKB-UniRule"/>
</dbReference>
<comment type="similarity">
    <text evidence="2 10">Belongs to the beta sliding clamp family.</text>
</comment>
<dbReference type="Proteomes" id="UP000001520">
    <property type="component" value="Chromosome"/>
</dbReference>
<dbReference type="STRING" id="639282.DEFDS_0001"/>
<organism evidence="14 15">
    <name type="scientific">Deferribacter desulfuricans (strain DSM 14783 / JCM 11476 / NBRC 101012 / SSM1)</name>
    <dbReference type="NCBI Taxonomy" id="639282"/>
    <lineage>
        <taxon>Bacteria</taxon>
        <taxon>Pseudomonadati</taxon>
        <taxon>Deferribacterota</taxon>
        <taxon>Deferribacteres</taxon>
        <taxon>Deferribacterales</taxon>
        <taxon>Deferribacteraceae</taxon>
        <taxon>Deferribacter</taxon>
    </lineage>
</organism>
<evidence type="ECO:0000256" key="2">
    <source>
        <dbReference type="ARBA" id="ARBA00010752"/>
    </source>
</evidence>
<dbReference type="KEGG" id="ddf:DEFDS_0001"/>
<dbReference type="InterPro" id="IPR022637">
    <property type="entry name" value="DNA_polIII_beta_cen"/>
</dbReference>
<protein>
    <recommendedName>
        <fullName evidence="3 10">Beta sliding clamp</fullName>
    </recommendedName>
</protein>
<keyword evidence="15" id="KW-1185">Reference proteome</keyword>
<dbReference type="GO" id="GO:0003887">
    <property type="term" value="F:DNA-directed DNA polymerase activity"/>
    <property type="evidence" value="ECO:0007669"/>
    <property type="project" value="UniProtKB-UniRule"/>
</dbReference>
<dbReference type="CDD" id="cd00140">
    <property type="entry name" value="beta_clamp"/>
    <property type="match status" value="1"/>
</dbReference>
<name>D3PA90_DEFDS</name>
<evidence type="ECO:0000256" key="3">
    <source>
        <dbReference type="ARBA" id="ARBA00021035"/>
    </source>
</evidence>
<dbReference type="Gene3D" id="3.70.10.10">
    <property type="match status" value="1"/>
</dbReference>
<evidence type="ECO:0000256" key="1">
    <source>
        <dbReference type="ARBA" id="ARBA00004496"/>
    </source>
</evidence>
<dbReference type="NCBIfam" id="TIGR00663">
    <property type="entry name" value="dnan"/>
    <property type="match status" value="1"/>
</dbReference>
<feature type="domain" description="DNA polymerase III beta sliding clamp N-terminal" evidence="11">
    <location>
        <begin position="1"/>
        <end position="118"/>
    </location>
</feature>
<evidence type="ECO:0000256" key="6">
    <source>
        <dbReference type="ARBA" id="ARBA00022695"/>
    </source>
</evidence>
<gene>
    <name evidence="14" type="primary">dnaN</name>
    <name evidence="14" type="ordered locus">DEFDS_0001</name>
</gene>
<feature type="domain" description="DNA polymerase III beta sliding clamp C-terminal" evidence="13">
    <location>
        <begin position="251"/>
        <end position="354"/>
    </location>
</feature>
<evidence type="ECO:0000256" key="7">
    <source>
        <dbReference type="ARBA" id="ARBA00022705"/>
    </source>
</evidence>
<comment type="subunit">
    <text evidence="10">Forms a ring-shaped head-to-tail homodimer around DNA.</text>
</comment>
<dbReference type="GO" id="GO:0006271">
    <property type="term" value="P:DNA strand elongation involved in DNA replication"/>
    <property type="evidence" value="ECO:0007669"/>
    <property type="project" value="TreeGrafter"/>
</dbReference>
<evidence type="ECO:0000256" key="5">
    <source>
        <dbReference type="ARBA" id="ARBA00022679"/>
    </source>
</evidence>
<feature type="domain" description="DNA polymerase III beta sliding clamp central" evidence="12">
    <location>
        <begin position="129"/>
        <end position="237"/>
    </location>
</feature>
<keyword evidence="9" id="KW-0238">DNA-binding</keyword>
<evidence type="ECO:0000256" key="8">
    <source>
        <dbReference type="ARBA" id="ARBA00022932"/>
    </source>
</evidence>
<dbReference type="PANTHER" id="PTHR30478">
    <property type="entry name" value="DNA POLYMERASE III SUBUNIT BETA"/>
    <property type="match status" value="1"/>
</dbReference>
<dbReference type="PANTHER" id="PTHR30478:SF0">
    <property type="entry name" value="BETA SLIDING CLAMP"/>
    <property type="match status" value="1"/>
</dbReference>
<keyword evidence="8 10" id="KW-0239">DNA-directed DNA polymerase</keyword>
<keyword evidence="5 10" id="KW-0808">Transferase</keyword>
<evidence type="ECO:0000259" key="12">
    <source>
        <dbReference type="Pfam" id="PF02767"/>
    </source>
</evidence>
<evidence type="ECO:0000259" key="13">
    <source>
        <dbReference type="Pfam" id="PF02768"/>
    </source>
</evidence>
<dbReference type="EMBL" id="AP011529">
    <property type="protein sequence ID" value="BAI79513.1"/>
    <property type="molecule type" value="Genomic_DNA"/>
</dbReference>
<evidence type="ECO:0000313" key="15">
    <source>
        <dbReference type="Proteomes" id="UP000001520"/>
    </source>
</evidence>
<evidence type="ECO:0000256" key="10">
    <source>
        <dbReference type="PIRNR" id="PIRNR000804"/>
    </source>
</evidence>
<dbReference type="AlphaFoldDB" id="D3PA90"/>
<dbReference type="PIRSF" id="PIRSF000804">
    <property type="entry name" value="DNA_pol_III_b"/>
    <property type="match status" value="1"/>
</dbReference>
<accession>D3PA90</accession>